<comment type="caution">
    <text evidence="17">The sequence shown here is derived from an EMBL/GenBank/DDBJ whole genome shotgun (WGS) entry which is preliminary data.</text>
</comment>
<evidence type="ECO:0000256" key="9">
    <source>
        <dbReference type="ARBA" id="ARBA00022990"/>
    </source>
</evidence>
<feature type="non-terminal residue" evidence="17">
    <location>
        <position position="212"/>
    </location>
</feature>
<evidence type="ECO:0000256" key="15">
    <source>
        <dbReference type="SAM" id="MobiDB-lite"/>
    </source>
</evidence>
<dbReference type="InterPro" id="IPR016181">
    <property type="entry name" value="Acyl_CoA_acyltransferase"/>
</dbReference>
<evidence type="ECO:0000256" key="11">
    <source>
        <dbReference type="ARBA" id="ARBA00023163"/>
    </source>
</evidence>
<dbReference type="Pfam" id="PF17772">
    <property type="entry name" value="zf-MYST"/>
    <property type="match status" value="1"/>
</dbReference>
<evidence type="ECO:0000256" key="1">
    <source>
        <dbReference type="ARBA" id="ARBA00004123"/>
    </source>
</evidence>
<name>A0A7D9DWU3_PARCT</name>
<dbReference type="OrthoDB" id="787137at2759"/>
<dbReference type="GO" id="GO:0000724">
    <property type="term" value="P:double-strand break repair via homologous recombination"/>
    <property type="evidence" value="ECO:0007669"/>
    <property type="project" value="TreeGrafter"/>
</dbReference>
<dbReference type="EMBL" id="CACRXK020002235">
    <property type="protein sequence ID" value="CAB3993320.1"/>
    <property type="molecule type" value="Genomic_DNA"/>
</dbReference>
<evidence type="ECO:0000256" key="12">
    <source>
        <dbReference type="ARBA" id="ARBA00023204"/>
    </source>
</evidence>
<keyword evidence="11" id="KW-0804">Transcription</keyword>
<dbReference type="Proteomes" id="UP001152795">
    <property type="component" value="Unassembled WGS sequence"/>
</dbReference>
<feature type="compositionally biased region" description="Polar residues" evidence="15">
    <location>
        <begin position="131"/>
        <end position="144"/>
    </location>
</feature>
<keyword evidence="7" id="KW-0863">Zinc-finger</keyword>
<keyword evidence="12" id="KW-0234">DNA repair</keyword>
<dbReference type="Gene3D" id="2.30.30.140">
    <property type="match status" value="1"/>
</dbReference>
<keyword evidence="8" id="KW-0862">Zinc</keyword>
<organism evidence="17 18">
    <name type="scientific">Paramuricea clavata</name>
    <name type="common">Red gorgonian</name>
    <name type="synonym">Violescent sea-whip</name>
    <dbReference type="NCBI Taxonomy" id="317549"/>
    <lineage>
        <taxon>Eukaryota</taxon>
        <taxon>Metazoa</taxon>
        <taxon>Cnidaria</taxon>
        <taxon>Anthozoa</taxon>
        <taxon>Octocorallia</taxon>
        <taxon>Malacalcyonacea</taxon>
        <taxon>Plexauridae</taxon>
        <taxon>Paramuricea</taxon>
    </lineage>
</organism>
<evidence type="ECO:0000313" key="17">
    <source>
        <dbReference type="EMBL" id="CAB3993320.1"/>
    </source>
</evidence>
<evidence type="ECO:0000256" key="10">
    <source>
        <dbReference type="ARBA" id="ARBA00023015"/>
    </source>
</evidence>
<evidence type="ECO:0000259" key="16">
    <source>
        <dbReference type="PROSITE" id="PS51726"/>
    </source>
</evidence>
<keyword evidence="13" id="KW-0539">Nucleus</keyword>
<dbReference type="GO" id="GO:0008270">
    <property type="term" value="F:zinc ion binding"/>
    <property type="evidence" value="ECO:0007669"/>
    <property type="project" value="UniProtKB-KW"/>
</dbReference>
<dbReference type="PROSITE" id="PS51726">
    <property type="entry name" value="MYST_HAT"/>
    <property type="match status" value="1"/>
</dbReference>
<evidence type="ECO:0000313" key="18">
    <source>
        <dbReference type="Proteomes" id="UP001152795"/>
    </source>
</evidence>
<dbReference type="Pfam" id="PF11717">
    <property type="entry name" value="Tudor-knot"/>
    <property type="match status" value="1"/>
</dbReference>
<dbReference type="GO" id="GO:0035267">
    <property type="term" value="C:NuA4 histone acetyltransferase complex"/>
    <property type="evidence" value="ECO:0007669"/>
    <property type="project" value="TreeGrafter"/>
</dbReference>
<dbReference type="InterPro" id="IPR002717">
    <property type="entry name" value="HAT_MYST-type"/>
</dbReference>
<protein>
    <recommendedName>
        <fullName evidence="3">histone acetyltransferase</fullName>
        <ecNumber evidence="3">2.3.1.48</ecNumber>
    </recommendedName>
</protein>
<dbReference type="EC" id="2.3.1.48" evidence="3"/>
<keyword evidence="5" id="KW-0479">Metal-binding</keyword>
<keyword evidence="14" id="KW-0012">Acyltransferase</keyword>
<evidence type="ECO:0000256" key="13">
    <source>
        <dbReference type="ARBA" id="ARBA00023242"/>
    </source>
</evidence>
<evidence type="ECO:0000256" key="2">
    <source>
        <dbReference type="ARBA" id="ARBA00010107"/>
    </source>
</evidence>
<keyword evidence="4" id="KW-0808">Transferase</keyword>
<keyword evidence="10" id="KW-0805">Transcription regulation</keyword>
<keyword evidence="18" id="KW-1185">Reference proteome</keyword>
<keyword evidence="9" id="KW-0007">Acetylation</keyword>
<dbReference type="SUPFAM" id="SSF54160">
    <property type="entry name" value="Chromo domain-like"/>
    <property type="match status" value="1"/>
</dbReference>
<evidence type="ECO:0000256" key="7">
    <source>
        <dbReference type="ARBA" id="ARBA00022771"/>
    </source>
</evidence>
<dbReference type="PANTHER" id="PTHR10615">
    <property type="entry name" value="HISTONE ACETYLTRANSFERASE"/>
    <property type="match status" value="1"/>
</dbReference>
<feature type="compositionally biased region" description="Basic and acidic residues" evidence="15">
    <location>
        <begin position="65"/>
        <end position="81"/>
    </location>
</feature>
<dbReference type="PANTHER" id="PTHR10615:SF219">
    <property type="entry name" value="HISTONE ACETYLTRANSFERASE KAT5"/>
    <property type="match status" value="1"/>
</dbReference>
<dbReference type="AlphaFoldDB" id="A0A7D9DWU3"/>
<sequence length="212" mass="24315">MPSTSSEMSEITVMEGHRMPVRMNSTDEWPLAEIISIREIDGRKEYYVHFIDFNKRLDTWVSEKSLDKEKLQIPKKDENKAKSKFNKGLAGSKPASPEREGTGTKKALVNRKRKANAMSSGPEDQVDGDDSPNSVNDKMSSLRSGGSMVHDRSHDDVVTRMKNIKMVQLGKHLIQPWYFSPYPEELTKIPIVYLCEFCLKFTKSLHCLKRHR</sequence>
<feature type="domain" description="MYST-type HAT" evidence="16">
    <location>
        <begin position="159"/>
        <end position="212"/>
    </location>
</feature>
<dbReference type="Gene3D" id="3.30.60.60">
    <property type="entry name" value="N-acetyl transferase-like"/>
    <property type="match status" value="1"/>
</dbReference>
<evidence type="ECO:0000256" key="4">
    <source>
        <dbReference type="ARBA" id="ARBA00022679"/>
    </source>
</evidence>
<evidence type="ECO:0000256" key="5">
    <source>
        <dbReference type="ARBA" id="ARBA00022723"/>
    </source>
</evidence>
<comment type="similarity">
    <text evidence="2">Belongs to the MYST (SAS/MOZ) family.</text>
</comment>
<accession>A0A7D9DWU3</accession>
<gene>
    <name evidence="17" type="ORF">PACLA_8A042147</name>
</gene>
<feature type="region of interest" description="Disordered" evidence="15">
    <location>
        <begin position="65"/>
        <end position="152"/>
    </location>
</feature>
<dbReference type="GO" id="GO:0005634">
    <property type="term" value="C:nucleus"/>
    <property type="evidence" value="ECO:0007669"/>
    <property type="project" value="UniProtKB-SubCell"/>
</dbReference>
<evidence type="ECO:0000256" key="8">
    <source>
        <dbReference type="ARBA" id="ARBA00022833"/>
    </source>
</evidence>
<evidence type="ECO:0000256" key="14">
    <source>
        <dbReference type="ARBA" id="ARBA00023315"/>
    </source>
</evidence>
<dbReference type="InterPro" id="IPR016197">
    <property type="entry name" value="Chromo-like_dom_sf"/>
</dbReference>
<keyword evidence="6" id="KW-0227">DNA damage</keyword>
<evidence type="ECO:0000256" key="3">
    <source>
        <dbReference type="ARBA" id="ARBA00013184"/>
    </source>
</evidence>
<dbReference type="InterPro" id="IPR025995">
    <property type="entry name" value="Tudor-knot"/>
</dbReference>
<dbReference type="InterPro" id="IPR040706">
    <property type="entry name" value="Zf-MYST"/>
</dbReference>
<dbReference type="FunFam" id="3.30.60.60:FF:000001">
    <property type="entry name" value="Histone acetyltransferase"/>
    <property type="match status" value="1"/>
</dbReference>
<dbReference type="GO" id="GO:0046972">
    <property type="term" value="F:histone H4K16 acetyltransferase activity"/>
    <property type="evidence" value="ECO:0007669"/>
    <property type="project" value="TreeGrafter"/>
</dbReference>
<dbReference type="SUPFAM" id="SSF55729">
    <property type="entry name" value="Acyl-CoA N-acyltransferases (Nat)"/>
    <property type="match status" value="1"/>
</dbReference>
<dbReference type="SMART" id="SM00298">
    <property type="entry name" value="CHROMO"/>
    <property type="match status" value="1"/>
</dbReference>
<reference evidence="17" key="1">
    <citation type="submission" date="2020-04" db="EMBL/GenBank/DDBJ databases">
        <authorList>
            <person name="Alioto T."/>
            <person name="Alioto T."/>
            <person name="Gomez Garrido J."/>
        </authorList>
    </citation>
    <scope>NUCLEOTIDE SEQUENCE</scope>
    <source>
        <strain evidence="17">A484AB</strain>
    </source>
</reference>
<dbReference type="InterPro" id="IPR000953">
    <property type="entry name" value="Chromo/chromo_shadow_dom"/>
</dbReference>
<dbReference type="InterPro" id="IPR050603">
    <property type="entry name" value="MYST_HAT"/>
</dbReference>
<proteinExistence type="inferred from homology"/>
<comment type="subcellular location">
    <subcellularLocation>
        <location evidence="1">Nucleus</location>
    </subcellularLocation>
</comment>
<evidence type="ECO:0000256" key="6">
    <source>
        <dbReference type="ARBA" id="ARBA00022763"/>
    </source>
</evidence>
<dbReference type="FunFam" id="2.30.30.140:FF:000013">
    <property type="entry name" value="Histone acetyltransferase"/>
    <property type="match status" value="1"/>
</dbReference>
<dbReference type="GO" id="GO:0006355">
    <property type="term" value="P:regulation of DNA-templated transcription"/>
    <property type="evidence" value="ECO:0007669"/>
    <property type="project" value="InterPro"/>
</dbReference>